<evidence type="ECO:0000256" key="2">
    <source>
        <dbReference type="ARBA" id="ARBA00022475"/>
    </source>
</evidence>
<evidence type="ECO:0000256" key="6">
    <source>
        <dbReference type="ARBA" id="ARBA00023121"/>
    </source>
</evidence>
<evidence type="ECO:0000256" key="1">
    <source>
        <dbReference type="ARBA" id="ARBA00004251"/>
    </source>
</evidence>
<keyword evidence="6" id="KW-0446">Lipid-binding</keyword>
<reference evidence="12 13" key="1">
    <citation type="submission" date="2018-07" db="EMBL/GenBank/DDBJ databases">
        <title>Genomic Encyclopedia of Type Strains, Phase III (KMG-III): the genomes of soil and plant-associated and newly described type strains.</title>
        <authorList>
            <person name="Whitman W."/>
        </authorList>
    </citation>
    <scope>NUCLEOTIDE SEQUENCE [LARGE SCALE GENOMIC DNA]</scope>
    <source>
        <strain evidence="12 13">CECT 7946</strain>
    </source>
</reference>
<comment type="subcellular location">
    <subcellularLocation>
        <location evidence="1">Cell membrane</location>
        <topology evidence="1">Single-pass type I membrane protein</topology>
    </subcellularLocation>
</comment>
<feature type="compositionally biased region" description="Gly residues" evidence="10">
    <location>
        <begin position="1004"/>
        <end position="1020"/>
    </location>
</feature>
<dbReference type="Proteomes" id="UP000256980">
    <property type="component" value="Unassembled WGS sequence"/>
</dbReference>
<evidence type="ECO:0000313" key="12">
    <source>
        <dbReference type="EMBL" id="RED46359.1"/>
    </source>
</evidence>
<feature type="region of interest" description="Disordered" evidence="10">
    <location>
        <begin position="941"/>
        <end position="1080"/>
    </location>
</feature>
<keyword evidence="5 11" id="KW-1133">Transmembrane helix</keyword>
<comment type="caution">
    <text evidence="12">The sequence shown here is derived from an EMBL/GenBank/DDBJ whole genome shotgun (WGS) entry which is preliminary data.</text>
</comment>
<feature type="compositionally biased region" description="Basic and acidic residues" evidence="10">
    <location>
        <begin position="1158"/>
        <end position="1170"/>
    </location>
</feature>
<dbReference type="InterPro" id="IPR040326">
    <property type="entry name" value="HAP2/GCS1"/>
</dbReference>
<evidence type="ECO:0000313" key="13">
    <source>
        <dbReference type="Proteomes" id="UP000256980"/>
    </source>
</evidence>
<name>A0A3D9HA52_9FLAO</name>
<dbReference type="AlphaFoldDB" id="A0A3D9HA52"/>
<keyword evidence="8" id="KW-1015">Disulfide bond</keyword>
<proteinExistence type="predicted"/>
<feature type="compositionally biased region" description="Basic and acidic residues" evidence="10">
    <location>
        <begin position="727"/>
        <end position="752"/>
    </location>
</feature>
<keyword evidence="4" id="KW-0732">Signal</keyword>
<feature type="region of interest" description="Disordered" evidence="10">
    <location>
        <begin position="727"/>
        <end position="765"/>
    </location>
</feature>
<evidence type="ECO:0000256" key="10">
    <source>
        <dbReference type="SAM" id="MobiDB-lite"/>
    </source>
</evidence>
<dbReference type="PANTHER" id="PTHR31764">
    <property type="entry name" value="PROTEIN HAPLESS 2"/>
    <property type="match status" value="1"/>
</dbReference>
<feature type="transmembrane region" description="Helical" evidence="11">
    <location>
        <begin position="57"/>
        <end position="75"/>
    </location>
</feature>
<feature type="transmembrane region" description="Helical" evidence="11">
    <location>
        <begin position="26"/>
        <end position="51"/>
    </location>
</feature>
<gene>
    <name evidence="12" type="ORF">DFQ10_101129</name>
</gene>
<feature type="compositionally biased region" description="Polar residues" evidence="10">
    <location>
        <begin position="1171"/>
        <end position="1180"/>
    </location>
</feature>
<organism evidence="12 13">
    <name type="scientific">Winogradskyella eximia</name>
    <dbReference type="NCBI Taxonomy" id="262006"/>
    <lineage>
        <taxon>Bacteria</taxon>
        <taxon>Pseudomonadati</taxon>
        <taxon>Bacteroidota</taxon>
        <taxon>Flavobacteriia</taxon>
        <taxon>Flavobacteriales</taxon>
        <taxon>Flavobacteriaceae</taxon>
        <taxon>Winogradskyella</taxon>
    </lineage>
</organism>
<evidence type="ECO:0000256" key="7">
    <source>
        <dbReference type="ARBA" id="ARBA00023136"/>
    </source>
</evidence>
<dbReference type="OrthoDB" id="9812498at2"/>
<keyword evidence="9" id="KW-0278">Fertilization</keyword>
<evidence type="ECO:0000256" key="4">
    <source>
        <dbReference type="ARBA" id="ARBA00022729"/>
    </source>
</evidence>
<dbReference type="EMBL" id="QRDV01000001">
    <property type="protein sequence ID" value="RED46359.1"/>
    <property type="molecule type" value="Genomic_DNA"/>
</dbReference>
<feature type="compositionally biased region" description="Basic and acidic residues" evidence="10">
    <location>
        <begin position="1021"/>
        <end position="1056"/>
    </location>
</feature>
<accession>A0A3D9HA52</accession>
<feature type="compositionally biased region" description="Basic and acidic residues" evidence="10">
    <location>
        <begin position="941"/>
        <end position="1002"/>
    </location>
</feature>
<keyword evidence="2" id="KW-1003">Cell membrane</keyword>
<dbReference type="PANTHER" id="PTHR31764:SF0">
    <property type="entry name" value="GENERATIVE CELL SPECIFIC-1_HAP2 DOMAIN-CONTAINING PROTEIN"/>
    <property type="match status" value="1"/>
</dbReference>
<keyword evidence="13" id="KW-1185">Reference proteome</keyword>
<sequence>MTNFETIKQKLEQFIKRYYTNELLKGAILFFAIGLLYLIITLFVEYVLWLNPTARTILFWMFIAVELALFVKFIAIPLSHLFKLKQGINFETASKLIGNHFPEVNDKLLNVLQLNQSPQQSDLLLASIEQKSQELQPIPFKSAVNFKSNTKYLKYAAIPIAILLLSFVTGKINWFSDSYERVVNYKTAYEPPAPFQFFVLNESLQAIENKDFKLQVSTAGNVIPENAQIKFNGQSYFLQQIAAGEFQYTFNLPKEAVEFTLSANDVTSKPYKLTVVNTPNLVNFEMVLDYPSHTKKQDEVLKSTGSAVIPEGTIITWKAKTKSTTGVHIYAEDTLSFKSKDNVNFEASKQLYKNYNYSITTSNGDLKDYENLAYNINVVKDIYPELNIKVQKDSIDQQSLYFYGQASDDYGLTKLQLVYYPSEDESKKVVEPINISKSNFSEFVSAFPNQFNLEDGVSYQLYFEVFDNDALHNYKRTKSSTFSYRKLTKDEEEQKQLNEQNETIKDISKTFDKLQEQDKKLEELSKTQKEKESLNFNDKKKFEEFLKRQKNQEQLMKNFNKKLQDNLEEFQKDENKDDQFKEDLKERLKENEEQLKKDEELLKELEELKDKINKEEFTQKLEELAKQNKNKKRSMKQLLELTKRFYVMKKAEKVSSELEKLAEEQEELSKKEKENTKEAQEKLNEEFDKLQKDLEDLKREDRQLQKPMKIARDEFLEDEIKFDQKEAKEALEQKEDSESKEDAEKAKEQQEKAKKKQKQAAQKMKEISDMLKKAAAGGGGGGDQAAEDIDALRQILENLLLYSFDQEALMETFESIGINNNNYGKYIIQQSNLREHFEHIDDSLFALSLRQPKISEKVNSQITEVYFNIDKALEQLSENRLYQGVGAQQYAVTSTNELASFLSDVLDNMEMDMNPSQGEGEGESQLEDIIMSQEELNKKMEEGVKKGEEGKEGEKGEEGDKGKEGDGQKPGKDGKDGKEGEGEKPGDKGKAGKEGKDGKSGDNGKSGEGQGKGGKGGKSGKNGEQKGEGNEGGQKEGDGQGKNGEGKGKNGKDGKNGGDGNGEGEGEKNDGYGEGGSEEQNGELFKIYQKQQLLRQALEDRLGKEGKIESAGQLIKQMEEIELDLLNTGFTNQTLQKMMDVQHKLLKMENATFMQGQDTKRKSETNKEEFNQNNPSQIPTAKQYFNTTEILNRQALPLQNHLKKKIQEYFKKTND</sequence>
<dbReference type="RefSeq" id="WP_115815500.1">
    <property type="nucleotide sequence ID" value="NZ_QRDV01000001.1"/>
</dbReference>
<evidence type="ECO:0000256" key="8">
    <source>
        <dbReference type="ARBA" id="ARBA00023157"/>
    </source>
</evidence>
<dbReference type="GO" id="GO:0008289">
    <property type="term" value="F:lipid binding"/>
    <property type="evidence" value="ECO:0007669"/>
    <property type="project" value="UniProtKB-KW"/>
</dbReference>
<feature type="region of interest" description="Disordered" evidence="10">
    <location>
        <begin position="656"/>
        <end position="688"/>
    </location>
</feature>
<evidence type="ECO:0000256" key="3">
    <source>
        <dbReference type="ARBA" id="ARBA00022692"/>
    </source>
</evidence>
<evidence type="ECO:0000256" key="5">
    <source>
        <dbReference type="ARBA" id="ARBA00022989"/>
    </source>
</evidence>
<dbReference type="GO" id="GO:0005886">
    <property type="term" value="C:plasma membrane"/>
    <property type="evidence" value="ECO:0007669"/>
    <property type="project" value="UniProtKB-SubCell"/>
</dbReference>
<evidence type="ECO:0008006" key="14">
    <source>
        <dbReference type="Google" id="ProtNLM"/>
    </source>
</evidence>
<keyword evidence="7 11" id="KW-0472">Membrane</keyword>
<feature type="region of interest" description="Disordered" evidence="10">
    <location>
        <begin position="1155"/>
        <end position="1180"/>
    </location>
</feature>
<evidence type="ECO:0000256" key="9">
    <source>
        <dbReference type="ARBA" id="ARBA00023279"/>
    </source>
</evidence>
<evidence type="ECO:0000256" key="11">
    <source>
        <dbReference type="SAM" id="Phobius"/>
    </source>
</evidence>
<keyword evidence="3 11" id="KW-0812">Transmembrane</keyword>
<protein>
    <recommendedName>
        <fullName evidence="14">Liver stage antigen</fullName>
    </recommendedName>
</protein>